<feature type="domain" description="hAT-like transposase RNase-H fold" evidence="3">
    <location>
        <begin position="183"/>
        <end position="254"/>
    </location>
</feature>
<dbReference type="OrthoDB" id="3264316at2759"/>
<dbReference type="InterPro" id="IPR008906">
    <property type="entry name" value="HATC_C_dom"/>
</dbReference>
<evidence type="ECO:0000256" key="1">
    <source>
        <dbReference type="SAM" id="MobiDB-lite"/>
    </source>
</evidence>
<accession>A0A9N9ISC7</accession>
<dbReference type="InterPro" id="IPR012337">
    <property type="entry name" value="RNaseH-like_sf"/>
</dbReference>
<evidence type="ECO:0000259" key="3">
    <source>
        <dbReference type="Pfam" id="PF14372"/>
    </source>
</evidence>
<organism evidence="4 5">
    <name type="scientific">Cetraspora pellucida</name>
    <dbReference type="NCBI Taxonomy" id="1433469"/>
    <lineage>
        <taxon>Eukaryota</taxon>
        <taxon>Fungi</taxon>
        <taxon>Fungi incertae sedis</taxon>
        <taxon>Mucoromycota</taxon>
        <taxon>Glomeromycotina</taxon>
        <taxon>Glomeromycetes</taxon>
        <taxon>Diversisporales</taxon>
        <taxon>Gigasporaceae</taxon>
        <taxon>Cetraspora</taxon>
    </lineage>
</organism>
<dbReference type="InterPro" id="IPR025525">
    <property type="entry name" value="hAT-like_transposase_RNase-H"/>
</dbReference>
<dbReference type="EMBL" id="CAJVQA010017243">
    <property type="protein sequence ID" value="CAG8747714.1"/>
    <property type="molecule type" value="Genomic_DNA"/>
</dbReference>
<dbReference type="Pfam" id="PF14372">
    <property type="entry name" value="hAT-like_RNase-H"/>
    <property type="match status" value="1"/>
</dbReference>
<name>A0A9N9ISC7_9GLOM</name>
<dbReference type="GO" id="GO:0003677">
    <property type="term" value="F:DNA binding"/>
    <property type="evidence" value="ECO:0007669"/>
    <property type="project" value="InterPro"/>
</dbReference>
<feature type="region of interest" description="Disordered" evidence="1">
    <location>
        <begin position="19"/>
        <end position="63"/>
    </location>
</feature>
<keyword evidence="5" id="KW-1185">Reference proteome</keyword>
<gene>
    <name evidence="4" type="ORF">CPELLU_LOCUS14497</name>
</gene>
<dbReference type="Proteomes" id="UP000789759">
    <property type="component" value="Unassembled WGS sequence"/>
</dbReference>
<feature type="domain" description="HAT C-terminal dimerisation" evidence="2">
    <location>
        <begin position="336"/>
        <end position="383"/>
    </location>
</feature>
<dbReference type="SUPFAM" id="SSF53098">
    <property type="entry name" value="Ribonuclease H-like"/>
    <property type="match status" value="1"/>
</dbReference>
<feature type="compositionally biased region" description="Low complexity" evidence="1">
    <location>
        <begin position="19"/>
        <end position="60"/>
    </location>
</feature>
<sequence>MEDLNDNFVSNNFMSNNSVSNNSVSNNSVSNNSTNSDNSVSNNSMSNNSVSNNSTNSDNSQHTTSCPYFPICESQNNKSRLIKPIMKDEMNNSIIDLVVGTGISFNILDNPLFHNMLGQTAQAIKSVLLKTLEDYNIKEKLFGLIMNNTMTNKAPFESAMLVFSKDHSNSISDAITVILEISQHLKKININNMTHLMIKKFEKYWNKIIDHIIIAHILDSRYKFEHLKATFIEVGKYSDSNAEQFIDNIRQKIILYGRKYINIQSPPTTNSINESPLTTNIINELLPTTQVNDNNSASNLLFSPRRISKKYNTNTIEYELELYEKDPPEEGNNGVLIWNSLSKKFPILSRMAHDYFSIQPSSVASERAFLRAGFTITNDRAKIE</sequence>
<dbReference type="Pfam" id="PF05699">
    <property type="entry name" value="Dimer_Tnp_hAT"/>
    <property type="match status" value="1"/>
</dbReference>
<evidence type="ECO:0000313" key="5">
    <source>
        <dbReference type="Proteomes" id="UP000789759"/>
    </source>
</evidence>
<proteinExistence type="predicted"/>
<comment type="caution">
    <text evidence="4">The sequence shown here is derived from an EMBL/GenBank/DDBJ whole genome shotgun (WGS) entry which is preliminary data.</text>
</comment>
<reference evidence="4" key="1">
    <citation type="submission" date="2021-06" db="EMBL/GenBank/DDBJ databases">
        <authorList>
            <person name="Kallberg Y."/>
            <person name="Tangrot J."/>
            <person name="Rosling A."/>
        </authorList>
    </citation>
    <scope>NUCLEOTIDE SEQUENCE</scope>
    <source>
        <strain evidence="4">FL966</strain>
    </source>
</reference>
<dbReference type="PANTHER" id="PTHR23272:SF184">
    <property type="entry name" value="OS03G0311250 PROTEIN"/>
    <property type="match status" value="1"/>
</dbReference>
<evidence type="ECO:0000259" key="2">
    <source>
        <dbReference type="Pfam" id="PF05699"/>
    </source>
</evidence>
<dbReference type="GO" id="GO:0046983">
    <property type="term" value="F:protein dimerization activity"/>
    <property type="evidence" value="ECO:0007669"/>
    <property type="project" value="InterPro"/>
</dbReference>
<protein>
    <submittedName>
        <fullName evidence="4">15578_t:CDS:1</fullName>
    </submittedName>
</protein>
<evidence type="ECO:0000313" key="4">
    <source>
        <dbReference type="EMBL" id="CAG8747714.1"/>
    </source>
</evidence>
<dbReference type="AlphaFoldDB" id="A0A9N9ISC7"/>
<dbReference type="PANTHER" id="PTHR23272">
    <property type="entry name" value="BED FINGER-RELATED"/>
    <property type="match status" value="1"/>
</dbReference>